<keyword evidence="1 2" id="KW-0597">Phosphoprotein</keyword>
<accession>A0A432MNZ5</accession>
<dbReference type="CDD" id="cd17569">
    <property type="entry name" value="REC_HupR-like"/>
    <property type="match status" value="1"/>
</dbReference>
<reference evidence="6 7" key="1">
    <citation type="submission" date="2018-12" db="EMBL/GenBank/DDBJ databases">
        <authorList>
            <person name="Toschakov S.V."/>
        </authorList>
    </citation>
    <scope>NUCLEOTIDE SEQUENCE [LARGE SCALE GENOMIC DNA]</scope>
    <source>
        <strain evidence="6 7">GM2012</strain>
    </source>
</reference>
<dbReference type="Proteomes" id="UP000280296">
    <property type="component" value="Unassembled WGS sequence"/>
</dbReference>
<evidence type="ECO:0000259" key="5">
    <source>
        <dbReference type="PROSITE" id="PS50110"/>
    </source>
</evidence>
<name>A0A432MNZ5_9BACT</name>
<evidence type="ECO:0000256" key="1">
    <source>
        <dbReference type="ARBA" id="ARBA00022553"/>
    </source>
</evidence>
<reference evidence="6 7" key="2">
    <citation type="submission" date="2019-01" db="EMBL/GenBank/DDBJ databases">
        <title>Tautonia sociabilis, a novel thermotolerant planctomycete of Isosphaeraceae family, isolated from a 4000 m deep subterranean habitat.</title>
        <authorList>
            <person name="Kovaleva O.L."/>
            <person name="Elcheninov A.G."/>
            <person name="Van Heerden E."/>
            <person name="Toshchakov S.V."/>
            <person name="Novikov A."/>
            <person name="Bonch-Osmolovskaya E.A."/>
            <person name="Kublanov I.V."/>
        </authorList>
    </citation>
    <scope>NUCLEOTIDE SEQUENCE [LARGE SCALE GENOMIC DNA]</scope>
    <source>
        <strain evidence="6 7">GM2012</strain>
    </source>
</reference>
<dbReference type="Gene3D" id="3.40.50.2300">
    <property type="match status" value="1"/>
</dbReference>
<dbReference type="EMBL" id="RYZH01000004">
    <property type="protein sequence ID" value="RUL89173.1"/>
    <property type="molecule type" value="Genomic_DNA"/>
</dbReference>
<evidence type="ECO:0000256" key="4">
    <source>
        <dbReference type="SAM" id="MobiDB-lite"/>
    </source>
</evidence>
<feature type="coiled-coil region" evidence="3">
    <location>
        <begin position="124"/>
        <end position="151"/>
    </location>
</feature>
<dbReference type="GO" id="GO:0000160">
    <property type="term" value="P:phosphorelay signal transduction system"/>
    <property type="evidence" value="ECO:0007669"/>
    <property type="project" value="InterPro"/>
</dbReference>
<feature type="modified residue" description="4-aspartylphosphate" evidence="2">
    <location>
        <position position="52"/>
    </location>
</feature>
<keyword evidence="7" id="KW-1185">Reference proteome</keyword>
<dbReference type="RefSeq" id="WP_126723908.1">
    <property type="nucleotide sequence ID" value="NZ_RYZH01000004.1"/>
</dbReference>
<keyword evidence="3" id="KW-0175">Coiled coil</keyword>
<evidence type="ECO:0000313" key="7">
    <source>
        <dbReference type="Proteomes" id="UP000280296"/>
    </source>
</evidence>
<feature type="compositionally biased region" description="Low complexity" evidence="4">
    <location>
        <begin position="158"/>
        <end position="179"/>
    </location>
</feature>
<dbReference type="InterPro" id="IPR001789">
    <property type="entry name" value="Sig_transdc_resp-reg_receiver"/>
</dbReference>
<dbReference type="InterPro" id="IPR050595">
    <property type="entry name" value="Bact_response_regulator"/>
</dbReference>
<dbReference type="PANTHER" id="PTHR44591:SF19">
    <property type="entry name" value="TWO-COMPONENT RESPONSE REGULATOR-RELATED"/>
    <property type="match status" value="1"/>
</dbReference>
<dbReference type="SMART" id="SM00448">
    <property type="entry name" value="REC"/>
    <property type="match status" value="1"/>
</dbReference>
<dbReference type="Pfam" id="PF00072">
    <property type="entry name" value="Response_reg"/>
    <property type="match status" value="1"/>
</dbReference>
<evidence type="ECO:0000256" key="2">
    <source>
        <dbReference type="PROSITE-ProRule" id="PRU00169"/>
    </source>
</evidence>
<dbReference type="PANTHER" id="PTHR44591">
    <property type="entry name" value="STRESS RESPONSE REGULATOR PROTEIN 1"/>
    <property type="match status" value="1"/>
</dbReference>
<protein>
    <submittedName>
        <fullName evidence="6">Response regulator</fullName>
    </submittedName>
</protein>
<feature type="region of interest" description="Disordered" evidence="4">
    <location>
        <begin position="154"/>
        <end position="179"/>
    </location>
</feature>
<dbReference type="SUPFAM" id="SSF52172">
    <property type="entry name" value="CheY-like"/>
    <property type="match status" value="1"/>
</dbReference>
<dbReference type="InterPro" id="IPR011006">
    <property type="entry name" value="CheY-like_superfamily"/>
</dbReference>
<evidence type="ECO:0000256" key="3">
    <source>
        <dbReference type="SAM" id="Coils"/>
    </source>
</evidence>
<gene>
    <name evidence="6" type="ORF">TsocGM_03395</name>
</gene>
<sequence>MKHCLLVVDDEPDVCDSVHDLLRREFRVLKAHGAEEGLRLLREEEVHIIMTDQRMPRITGVELLTRAQDRMPQAIRMLYTGFADLESIIAAINQGHIYQFLRKPWQPEELLEAVRSAAAEYDRLVAIEAERLRLQRELQALNARVTCLEGQVRRLGGTPPASSPASAADPPTSEEAGTD</sequence>
<dbReference type="AlphaFoldDB" id="A0A432MNZ5"/>
<dbReference type="PROSITE" id="PS50110">
    <property type="entry name" value="RESPONSE_REGULATORY"/>
    <property type="match status" value="1"/>
</dbReference>
<evidence type="ECO:0000313" key="6">
    <source>
        <dbReference type="EMBL" id="RUL89173.1"/>
    </source>
</evidence>
<proteinExistence type="predicted"/>
<organism evidence="6 7">
    <name type="scientific">Tautonia sociabilis</name>
    <dbReference type="NCBI Taxonomy" id="2080755"/>
    <lineage>
        <taxon>Bacteria</taxon>
        <taxon>Pseudomonadati</taxon>
        <taxon>Planctomycetota</taxon>
        <taxon>Planctomycetia</taxon>
        <taxon>Isosphaerales</taxon>
        <taxon>Isosphaeraceae</taxon>
        <taxon>Tautonia</taxon>
    </lineage>
</organism>
<dbReference type="OrthoDB" id="9802066at2"/>
<feature type="domain" description="Response regulatory" evidence="5">
    <location>
        <begin position="4"/>
        <end position="118"/>
    </location>
</feature>
<comment type="caution">
    <text evidence="6">The sequence shown here is derived from an EMBL/GenBank/DDBJ whole genome shotgun (WGS) entry which is preliminary data.</text>
</comment>